<dbReference type="Pfam" id="PF00005">
    <property type="entry name" value="ABC_tran"/>
    <property type="match status" value="1"/>
</dbReference>
<feature type="domain" description="ABC transporter" evidence="8">
    <location>
        <begin position="38"/>
        <end position="265"/>
    </location>
</feature>
<evidence type="ECO:0000256" key="5">
    <source>
        <dbReference type="ARBA" id="ARBA00022840"/>
    </source>
</evidence>
<dbReference type="OrthoDB" id="8683598at2"/>
<evidence type="ECO:0000313" key="9">
    <source>
        <dbReference type="EMBL" id="SSW67670.1"/>
    </source>
</evidence>
<sequence>MFINPNEFELLQHLDVPGRTGPDAEAAGDPEPRRALRVTLRKLAKRHGGRVVLRELDLDIAAGEFVAVVGRGGSGKSTLLRLLAGLESPSGEQGGAPARSPVLFDNFPQWASDSRVRLLLADARLLPWKRVLQNVALGLPERTRAAAALRQVGLGDRGGDWPAQLSKEQCQRVALARALARRPGLLLLDEPLAGLDALTRIETQRIVEDIWRQEGFTAVLATHDAAEAAALADRILVLDEGGVVFDERVALERPRARGSAAFAALEARVLRAALGQESSPDADRPLAPVIQIRHLRLAV</sequence>
<evidence type="ECO:0000256" key="6">
    <source>
        <dbReference type="ARBA" id="ARBA00022967"/>
    </source>
</evidence>
<keyword evidence="6" id="KW-1278">Translocase</keyword>
<evidence type="ECO:0000313" key="10">
    <source>
        <dbReference type="Proteomes" id="UP000289465"/>
    </source>
</evidence>
<dbReference type="PANTHER" id="PTHR42788:SF17">
    <property type="entry name" value="ALIPHATIC SULFONATES IMPORT ATP-BINDING PROTEIN SSUB"/>
    <property type="match status" value="1"/>
</dbReference>
<organism evidence="9 10">
    <name type="scientific">Achromobacter veterisilvae</name>
    <dbReference type="NCBI Taxonomy" id="2069367"/>
    <lineage>
        <taxon>Bacteria</taxon>
        <taxon>Pseudomonadati</taxon>
        <taxon>Pseudomonadota</taxon>
        <taxon>Betaproteobacteria</taxon>
        <taxon>Burkholderiales</taxon>
        <taxon>Alcaligenaceae</taxon>
        <taxon>Achromobacter</taxon>
    </lineage>
</organism>
<dbReference type="GO" id="GO:0016887">
    <property type="term" value="F:ATP hydrolysis activity"/>
    <property type="evidence" value="ECO:0007669"/>
    <property type="project" value="InterPro"/>
</dbReference>
<keyword evidence="3" id="KW-1003">Cell membrane</keyword>
<dbReference type="EC" id="3.6.3.-" evidence="9"/>
<dbReference type="AlphaFoldDB" id="A0A446CIF7"/>
<evidence type="ECO:0000256" key="7">
    <source>
        <dbReference type="ARBA" id="ARBA00023136"/>
    </source>
</evidence>
<dbReference type="RefSeq" id="WP_129241410.1">
    <property type="nucleotide sequence ID" value="NZ_UFQC01000012.1"/>
</dbReference>
<proteinExistence type="inferred from homology"/>
<dbReference type="EMBL" id="UFQC01000012">
    <property type="protein sequence ID" value="SSW67670.1"/>
    <property type="molecule type" value="Genomic_DNA"/>
</dbReference>
<keyword evidence="4" id="KW-0547">Nucleotide-binding</keyword>
<reference evidence="9 10" key="1">
    <citation type="submission" date="2018-07" db="EMBL/GenBank/DDBJ databases">
        <authorList>
            <person name="Peeters C."/>
        </authorList>
    </citation>
    <scope>NUCLEOTIDE SEQUENCE [LARGE SCALE GENOMIC DNA]</scope>
    <source>
        <strain evidence="9 10">LMG 30378</strain>
    </source>
</reference>
<keyword evidence="2" id="KW-0813">Transport</keyword>
<evidence type="ECO:0000256" key="1">
    <source>
        <dbReference type="ARBA" id="ARBA00005417"/>
    </source>
</evidence>
<dbReference type="Gene3D" id="3.40.50.300">
    <property type="entry name" value="P-loop containing nucleotide triphosphate hydrolases"/>
    <property type="match status" value="1"/>
</dbReference>
<evidence type="ECO:0000256" key="4">
    <source>
        <dbReference type="ARBA" id="ARBA00022741"/>
    </source>
</evidence>
<dbReference type="InterPro" id="IPR027417">
    <property type="entry name" value="P-loop_NTPase"/>
</dbReference>
<dbReference type="SMART" id="SM00382">
    <property type="entry name" value="AAA"/>
    <property type="match status" value="1"/>
</dbReference>
<gene>
    <name evidence="9" type="primary">ssuB_3</name>
    <name evidence="9" type="ORF">AVE30378_02707</name>
</gene>
<keyword evidence="5 9" id="KW-0067">ATP-binding</keyword>
<keyword evidence="7" id="KW-0472">Membrane</keyword>
<accession>A0A446CIF7</accession>
<dbReference type="InterPro" id="IPR003439">
    <property type="entry name" value="ABC_transporter-like_ATP-bd"/>
</dbReference>
<dbReference type="GO" id="GO:0005524">
    <property type="term" value="F:ATP binding"/>
    <property type="evidence" value="ECO:0007669"/>
    <property type="project" value="UniProtKB-KW"/>
</dbReference>
<comment type="similarity">
    <text evidence="1">Belongs to the ABC transporter superfamily.</text>
</comment>
<dbReference type="PROSITE" id="PS50893">
    <property type="entry name" value="ABC_TRANSPORTER_2"/>
    <property type="match status" value="1"/>
</dbReference>
<dbReference type="PANTHER" id="PTHR42788">
    <property type="entry name" value="TAURINE IMPORT ATP-BINDING PROTEIN-RELATED"/>
    <property type="match status" value="1"/>
</dbReference>
<evidence type="ECO:0000256" key="2">
    <source>
        <dbReference type="ARBA" id="ARBA00022448"/>
    </source>
</evidence>
<dbReference type="InterPro" id="IPR050166">
    <property type="entry name" value="ABC_transporter_ATP-bind"/>
</dbReference>
<keyword evidence="9" id="KW-0378">Hydrolase</keyword>
<name>A0A446CIF7_9BURK</name>
<dbReference type="SUPFAM" id="SSF52540">
    <property type="entry name" value="P-loop containing nucleoside triphosphate hydrolases"/>
    <property type="match status" value="1"/>
</dbReference>
<protein>
    <submittedName>
        <fullName evidence="9">Aliphatic sulfonates import ATP-binding protein SsuB</fullName>
        <ecNumber evidence="9">3.6.3.-</ecNumber>
    </submittedName>
</protein>
<evidence type="ECO:0000256" key="3">
    <source>
        <dbReference type="ARBA" id="ARBA00022475"/>
    </source>
</evidence>
<dbReference type="Proteomes" id="UP000289465">
    <property type="component" value="Unassembled WGS sequence"/>
</dbReference>
<dbReference type="InterPro" id="IPR003593">
    <property type="entry name" value="AAA+_ATPase"/>
</dbReference>
<evidence type="ECO:0000259" key="8">
    <source>
        <dbReference type="PROSITE" id="PS50893"/>
    </source>
</evidence>